<reference evidence="1" key="1">
    <citation type="submission" date="2018-10" db="EMBL/GenBank/DDBJ databases">
        <title>Hidden diversity of soil giant viruses.</title>
        <authorList>
            <person name="Schulz F."/>
            <person name="Alteio L."/>
            <person name="Goudeau D."/>
            <person name="Ryan E.M."/>
            <person name="Malmstrom R.R."/>
            <person name="Blanchard J."/>
            <person name="Woyke T."/>
        </authorList>
    </citation>
    <scope>NUCLEOTIDE SEQUENCE</scope>
    <source>
        <strain evidence="1">SOV1</strain>
    </source>
</reference>
<organism evidence="1">
    <name type="scientific">Solivirus sp</name>
    <dbReference type="NCBI Taxonomy" id="2487772"/>
    <lineage>
        <taxon>Viruses</taxon>
        <taxon>Pithoviruses</taxon>
    </lineage>
</organism>
<sequence length="338" mass="40191">MAETIIDLNRLDITINLPIQKFTELTLVKNNSILTIPITDANQYIIKPSRRLTKMIVHLCKVGPWFYFEDYHMALDIADVTILYNNKETLYNLEFKDPNLFFILSFDHRDNQILIPLETKNTIIINFEQLTDYGNYIVLRPLYDKGFQIVDYSYCHRHILPNEIYLPYFYNEGEINHLEELINENRGKWEHDVAAVCNGTPHRQEIEAKLKERGLKVLDVRGWREDRDKQIAKCRILLNIHAHAENFTIAEHLRMNRWMLANMKIISEESDEQDSIDMFNVEFHPFDKLVDRVVEYFGSLQPESLFRCSSAEDLTTKRQIYREKCERQLQIIIDKFNL</sequence>
<dbReference type="EMBL" id="MK072490">
    <property type="protein sequence ID" value="AYV85935.1"/>
    <property type="molecule type" value="Genomic_DNA"/>
</dbReference>
<protein>
    <submittedName>
        <fullName evidence="1">dTDP-D-glucose 4,6-dehydratase</fullName>
    </submittedName>
</protein>
<accession>A0A3G5AFD6</accession>
<name>A0A3G5AFD6_9VIRU</name>
<gene>
    <name evidence="1" type="ORF">Solivirus2_6</name>
</gene>
<evidence type="ECO:0000313" key="1">
    <source>
        <dbReference type="EMBL" id="AYV85935.1"/>
    </source>
</evidence>
<proteinExistence type="predicted"/>